<dbReference type="HOGENOM" id="CLU_863698_0_0_1"/>
<reference evidence="2 4" key="2">
    <citation type="journal article" date="2013" name="J. Biotechnol.">
        <title>Establishment and interpretation of the genome sequence of the phytopathogenic fungus Rhizoctonia solani AG1-IB isolate 7/3/14.</title>
        <authorList>
            <person name="Wibberg D.W."/>
            <person name="Jelonek L.J."/>
            <person name="Rupp O.R."/>
            <person name="Hennig M.H."/>
            <person name="Eikmeyer F.E."/>
            <person name="Goesmann A.G."/>
            <person name="Hartmann A.H."/>
            <person name="Borriss R.B."/>
            <person name="Grosch R.G."/>
            <person name="Puehler A.P."/>
            <person name="Schlueter A.S."/>
        </authorList>
    </citation>
    <scope>NUCLEOTIDE SEQUENCE [LARGE SCALE GENOMIC DNA]</scope>
    <source>
        <strain evidence="4">AG1-IB / isolate 7/3/14</strain>
        <strain evidence="2">Isolate 7/3/14</strain>
    </source>
</reference>
<evidence type="ECO:0000313" key="4">
    <source>
        <dbReference type="Proteomes" id="UP000012065"/>
    </source>
</evidence>
<feature type="domain" description="Ricin B lectin" evidence="1">
    <location>
        <begin position="154"/>
        <end position="204"/>
    </location>
</feature>
<dbReference type="OrthoDB" id="2131701at2759"/>
<evidence type="ECO:0000313" key="3">
    <source>
        <dbReference type="EMBL" id="CEL54743.1"/>
    </source>
</evidence>
<dbReference type="Proteomes" id="UP000059188">
    <property type="component" value="Unassembled WGS sequence"/>
</dbReference>
<dbReference type="AlphaFoldDB" id="M5CH24"/>
<accession>M5CH24</accession>
<reference evidence="3 5" key="3">
    <citation type="submission" date="2014-11" db="EMBL/GenBank/DDBJ databases">
        <authorList>
            <person name="Wibberg Daniel"/>
        </authorList>
    </citation>
    <scope>NUCLEOTIDE SEQUENCE [LARGE SCALE GENOMIC DNA]</scope>
    <source>
        <strain evidence="3">Rhizoctonia solani AG1-IB 7/3/14</strain>
    </source>
</reference>
<sequence length="289" mass="32555">MALKLPDPGIYRIKHVSTGSYMTRVSETTVTGSPTNQGKKSQWRLSPAANVYGGYHLTSVESDKYFHYNHSTNEMHTYDSGLWCIEKTDKNGEYYLHAQWNHLVAKIDDKDKTVRVATALAAADEKWTFEVVQPLDKTLPPLTIHQYTHYPFTPGQYVIRNVSTGTVLHANDPEQAETKVVGHQANNSDNQKWKLLPTRLGNTMGILSSSRIMTGLSTLQQSDTLKLSAARDLNYVLMFIPADKGFWIAPVANPYLVYDLTGANSADGTEICLWPKNDLDHQKWHFDPL</sequence>
<dbReference type="Gene3D" id="2.80.10.50">
    <property type="match status" value="2"/>
</dbReference>
<keyword evidence="5" id="KW-1185">Reference proteome</keyword>
<name>M5CH24_THACB</name>
<dbReference type="InterPro" id="IPR000772">
    <property type="entry name" value="Ricin_B_lectin"/>
</dbReference>
<evidence type="ECO:0000313" key="2">
    <source>
        <dbReference type="EMBL" id="CCO37122.1"/>
    </source>
</evidence>
<reference evidence="2" key="1">
    <citation type="submission" date="2012-10" db="EMBL/GenBank/DDBJ databases">
        <authorList>
            <person name="Jelonek L."/>
        </authorList>
    </citation>
    <scope>NUCLEOTIDE SEQUENCE</scope>
    <source>
        <strain evidence="2">Isolate 7/3/14</strain>
    </source>
</reference>
<dbReference type="InterPro" id="IPR035992">
    <property type="entry name" value="Ricin_B-like_lectins"/>
</dbReference>
<dbReference type="Pfam" id="PF14200">
    <property type="entry name" value="RicinB_lectin_2"/>
    <property type="match status" value="1"/>
</dbReference>
<dbReference type="SUPFAM" id="SSF50370">
    <property type="entry name" value="Ricin B-like lectins"/>
    <property type="match status" value="2"/>
</dbReference>
<gene>
    <name evidence="2" type="ORF">BN14_11273</name>
    <name evidence="3" type="ORF">RSOLAG1IB_07277</name>
</gene>
<dbReference type="EMBL" id="LN679117">
    <property type="protein sequence ID" value="CEL54743.1"/>
    <property type="molecule type" value="Genomic_DNA"/>
</dbReference>
<dbReference type="Proteomes" id="UP000012065">
    <property type="component" value="Unassembled WGS sequence"/>
</dbReference>
<proteinExistence type="predicted"/>
<protein>
    <recommendedName>
        <fullName evidence="1">Ricin B lectin domain-containing protein</fullName>
    </recommendedName>
</protein>
<organism evidence="2 4">
    <name type="scientific">Thanatephorus cucumeris (strain AG1-IB / isolate 7/3/14)</name>
    <name type="common">Lettuce bottom rot fungus</name>
    <name type="synonym">Rhizoctonia solani</name>
    <dbReference type="NCBI Taxonomy" id="1108050"/>
    <lineage>
        <taxon>Eukaryota</taxon>
        <taxon>Fungi</taxon>
        <taxon>Dikarya</taxon>
        <taxon>Basidiomycota</taxon>
        <taxon>Agaricomycotina</taxon>
        <taxon>Agaricomycetes</taxon>
        <taxon>Cantharellales</taxon>
        <taxon>Ceratobasidiaceae</taxon>
        <taxon>Rhizoctonia</taxon>
        <taxon>Rhizoctonia solani AG-1</taxon>
    </lineage>
</organism>
<evidence type="ECO:0000313" key="5">
    <source>
        <dbReference type="Proteomes" id="UP000059188"/>
    </source>
</evidence>
<dbReference type="EMBL" id="CAOJ01016799">
    <property type="protein sequence ID" value="CCO37122.1"/>
    <property type="molecule type" value="Genomic_DNA"/>
</dbReference>
<evidence type="ECO:0000259" key="1">
    <source>
        <dbReference type="Pfam" id="PF14200"/>
    </source>
</evidence>